<evidence type="ECO:0000313" key="8">
    <source>
        <dbReference type="EMBL" id="EEZ61738.1"/>
    </source>
</evidence>
<reference evidence="8" key="1">
    <citation type="submission" date="2009-10" db="EMBL/GenBank/DDBJ databases">
        <authorList>
            <person name="Weinstock G."/>
            <person name="Sodergren E."/>
            <person name="Clifton S."/>
            <person name="Fulton L."/>
            <person name="Fulton B."/>
            <person name="Courtney L."/>
            <person name="Fronick C."/>
            <person name="Harrison M."/>
            <person name="Strong C."/>
            <person name="Farmer C."/>
            <person name="Delahaunty K."/>
            <person name="Markovic C."/>
            <person name="Hall O."/>
            <person name="Minx P."/>
            <person name="Tomlinson C."/>
            <person name="Mitreva M."/>
            <person name="Nelson J."/>
            <person name="Hou S."/>
            <person name="Wollam A."/>
            <person name="Pepin K.H."/>
            <person name="Johnson M."/>
            <person name="Bhonagiri V."/>
            <person name="Nash W.E."/>
            <person name="Warren W."/>
            <person name="Chinwalla A."/>
            <person name="Mardis E.R."/>
            <person name="Wilson R.K."/>
        </authorList>
    </citation>
    <scope>NUCLEOTIDE SEQUENCE [LARGE SCALE GENOMIC DNA]</scope>
    <source>
        <strain evidence="8">ATCC 700122</strain>
    </source>
</reference>
<evidence type="ECO:0000256" key="1">
    <source>
        <dbReference type="ARBA" id="ARBA00004651"/>
    </source>
</evidence>
<dbReference type="STRING" id="649764.HMPREF0762_01080"/>
<feature type="compositionally biased region" description="Low complexity" evidence="6">
    <location>
        <begin position="24"/>
        <end position="35"/>
    </location>
</feature>
<keyword evidence="5 7" id="KW-0472">Membrane</keyword>
<accession>D0WGX5</accession>
<evidence type="ECO:0000256" key="2">
    <source>
        <dbReference type="ARBA" id="ARBA00022475"/>
    </source>
</evidence>
<evidence type="ECO:0000256" key="7">
    <source>
        <dbReference type="SAM" id="Phobius"/>
    </source>
</evidence>
<feature type="transmembrane region" description="Helical" evidence="7">
    <location>
        <begin position="159"/>
        <end position="184"/>
    </location>
</feature>
<keyword evidence="3 7" id="KW-0812">Transmembrane</keyword>
<organism evidence="8 9">
    <name type="scientific">Slackia exigua (strain ATCC 700122 / DSM 15923 / CIP 105133 / JCM 11022 / KCTC 5966 / S-7)</name>
    <dbReference type="NCBI Taxonomy" id="649764"/>
    <lineage>
        <taxon>Bacteria</taxon>
        <taxon>Bacillati</taxon>
        <taxon>Actinomycetota</taxon>
        <taxon>Coriobacteriia</taxon>
        <taxon>Eggerthellales</taxon>
        <taxon>Eggerthellaceae</taxon>
        <taxon>Slackia</taxon>
    </lineage>
</organism>
<dbReference type="Pfam" id="PF03706">
    <property type="entry name" value="LPG_synthase_TM"/>
    <property type="match status" value="1"/>
</dbReference>
<feature type="transmembrane region" description="Helical" evidence="7">
    <location>
        <begin position="112"/>
        <end position="131"/>
    </location>
</feature>
<dbReference type="PANTHER" id="PTHR37693:SF1">
    <property type="entry name" value="INTEGRAL MEMBRANE PROTEIN"/>
    <property type="match status" value="1"/>
</dbReference>
<feature type="transmembrane region" description="Helical" evidence="7">
    <location>
        <begin position="50"/>
        <end position="69"/>
    </location>
</feature>
<proteinExistence type="predicted"/>
<feature type="transmembrane region" description="Helical" evidence="7">
    <location>
        <begin position="196"/>
        <end position="219"/>
    </location>
</feature>
<dbReference type="eggNOG" id="COG0392">
    <property type="taxonomic scope" value="Bacteria"/>
</dbReference>
<comment type="subcellular location">
    <subcellularLocation>
        <location evidence="1">Cell membrane</location>
        <topology evidence="1">Multi-pass membrane protein</topology>
    </subcellularLocation>
</comment>
<protein>
    <recommendedName>
        <fullName evidence="10">TIGR00374 family protein</fullName>
    </recommendedName>
</protein>
<dbReference type="AlphaFoldDB" id="D0WGX5"/>
<sequence>MPRRQAFDKGRTFVNARRTEDNARSSSGARQGSSRTDFPSEPPRITGRRFNAILIALAFVMLFGYLFIADEGPKTLEAVRRFNYWFLLVAFAGMAVYWLLESLCMQILVNKLHPGFSFLKTNVVTIIGQYFNGITPLSSGGQPMQAYYYRRLGLPLSDAMPMLLCRFIVYQTTVTLYSFIVLALHFNRISSQIDALMALVVVGFVGGIGLVAALLALAFARKSTTRLALWVIGILAKIRIVRHPERTKERALHSMDEAYDGVSFLLHEPKLLLKVSGVTFVQLTVFFSISFAIYLGFGETGSDILTVITYQAFVYMISSFVPLPGAMGAAEGSYVAFFSSVYSSSSLVALSTFIWRLYTFYLPIVLGMWLTVLINNPESRLSRIIVRQDVRAAFKDLKVEGPEN</sequence>
<keyword evidence="9" id="KW-1185">Reference proteome</keyword>
<evidence type="ECO:0008006" key="10">
    <source>
        <dbReference type="Google" id="ProtNLM"/>
    </source>
</evidence>
<gene>
    <name evidence="8" type="ORF">HMPREF0762_01080</name>
</gene>
<feature type="transmembrane region" description="Helical" evidence="7">
    <location>
        <begin position="81"/>
        <end position="100"/>
    </location>
</feature>
<evidence type="ECO:0000256" key="4">
    <source>
        <dbReference type="ARBA" id="ARBA00022989"/>
    </source>
</evidence>
<dbReference type="HOGENOM" id="CLU_039146_0_0_11"/>
<feature type="region of interest" description="Disordered" evidence="6">
    <location>
        <begin position="1"/>
        <end position="43"/>
    </location>
</feature>
<evidence type="ECO:0000256" key="5">
    <source>
        <dbReference type="ARBA" id="ARBA00023136"/>
    </source>
</evidence>
<feature type="transmembrane region" description="Helical" evidence="7">
    <location>
        <begin position="360"/>
        <end position="377"/>
    </location>
</feature>
<evidence type="ECO:0000256" key="3">
    <source>
        <dbReference type="ARBA" id="ARBA00022692"/>
    </source>
</evidence>
<feature type="compositionally biased region" description="Basic and acidic residues" evidence="6">
    <location>
        <begin position="1"/>
        <end position="23"/>
    </location>
</feature>
<keyword evidence="4 7" id="KW-1133">Transmembrane helix</keyword>
<dbReference type="NCBIfam" id="TIGR00374">
    <property type="entry name" value="flippase-like domain"/>
    <property type="match status" value="1"/>
</dbReference>
<feature type="transmembrane region" description="Helical" evidence="7">
    <location>
        <begin position="271"/>
        <end position="298"/>
    </location>
</feature>
<dbReference type="EMBL" id="ACUX02000006">
    <property type="protein sequence ID" value="EEZ61738.1"/>
    <property type="molecule type" value="Genomic_DNA"/>
</dbReference>
<keyword evidence="2" id="KW-1003">Cell membrane</keyword>
<evidence type="ECO:0000313" key="9">
    <source>
        <dbReference type="Proteomes" id="UP000006001"/>
    </source>
</evidence>
<dbReference type="InterPro" id="IPR022791">
    <property type="entry name" value="L-PG_synthase/AglD"/>
</dbReference>
<dbReference type="Proteomes" id="UP000006001">
    <property type="component" value="Unassembled WGS sequence"/>
</dbReference>
<name>D0WGX5_SLAES</name>
<dbReference type="GO" id="GO:0005886">
    <property type="term" value="C:plasma membrane"/>
    <property type="evidence" value="ECO:0007669"/>
    <property type="project" value="UniProtKB-SubCell"/>
</dbReference>
<dbReference type="PANTHER" id="PTHR37693">
    <property type="entry name" value="PHOSPHATIDYLGLYCEROL LYSYLTRANSFERASE"/>
    <property type="match status" value="1"/>
</dbReference>
<evidence type="ECO:0000256" key="6">
    <source>
        <dbReference type="SAM" id="MobiDB-lite"/>
    </source>
</evidence>
<comment type="caution">
    <text evidence="8">The sequence shown here is derived from an EMBL/GenBank/DDBJ whole genome shotgun (WGS) entry which is preliminary data.</text>
</comment>
<feature type="transmembrane region" description="Helical" evidence="7">
    <location>
        <begin position="304"/>
        <end position="323"/>
    </location>
</feature>